<gene>
    <name evidence="2" type="ORF">CGZ93_07605</name>
</gene>
<feature type="transmembrane region" description="Helical" evidence="1">
    <location>
        <begin position="193"/>
        <end position="210"/>
    </location>
</feature>
<protein>
    <submittedName>
        <fullName evidence="2">ABC transporter permease</fullName>
    </submittedName>
</protein>
<evidence type="ECO:0000313" key="3">
    <source>
        <dbReference type="Proteomes" id="UP000216311"/>
    </source>
</evidence>
<feature type="transmembrane region" description="Helical" evidence="1">
    <location>
        <begin position="25"/>
        <end position="43"/>
    </location>
</feature>
<reference evidence="2 3" key="1">
    <citation type="submission" date="2017-07" db="EMBL/GenBank/DDBJ databases">
        <title>Draft whole genome sequences of clinical Proprionibacteriaceae strains.</title>
        <authorList>
            <person name="Bernier A.-M."/>
            <person name="Bernard K."/>
            <person name="Domingo M.-C."/>
        </authorList>
    </citation>
    <scope>NUCLEOTIDE SEQUENCE [LARGE SCALE GENOMIC DNA]</scope>
    <source>
        <strain evidence="2 3">NML 130396</strain>
    </source>
</reference>
<evidence type="ECO:0000313" key="2">
    <source>
        <dbReference type="EMBL" id="OYO22705.1"/>
    </source>
</evidence>
<keyword evidence="1" id="KW-0812">Transmembrane</keyword>
<organism evidence="2 3">
    <name type="scientific">Enemella dayhoffiae</name>
    <dbReference type="NCBI Taxonomy" id="2016507"/>
    <lineage>
        <taxon>Bacteria</taxon>
        <taxon>Bacillati</taxon>
        <taxon>Actinomycetota</taxon>
        <taxon>Actinomycetes</taxon>
        <taxon>Propionibacteriales</taxon>
        <taxon>Propionibacteriaceae</taxon>
        <taxon>Enemella</taxon>
    </lineage>
</organism>
<dbReference type="AlphaFoldDB" id="A0A255H4W2"/>
<comment type="caution">
    <text evidence="2">The sequence shown here is derived from an EMBL/GenBank/DDBJ whole genome shotgun (WGS) entry which is preliminary data.</text>
</comment>
<keyword evidence="1" id="KW-1133">Transmembrane helix</keyword>
<dbReference type="PANTHER" id="PTHR37305">
    <property type="entry name" value="INTEGRAL MEMBRANE PROTEIN-RELATED"/>
    <property type="match status" value="1"/>
</dbReference>
<dbReference type="GO" id="GO:0140359">
    <property type="term" value="F:ABC-type transporter activity"/>
    <property type="evidence" value="ECO:0007669"/>
    <property type="project" value="InterPro"/>
</dbReference>
<accession>A0A255H4W2</accession>
<feature type="transmembrane region" description="Helical" evidence="1">
    <location>
        <begin position="165"/>
        <end position="186"/>
    </location>
</feature>
<dbReference type="OrthoDB" id="3217553at2"/>
<dbReference type="PANTHER" id="PTHR37305:SF1">
    <property type="entry name" value="MEMBRANE PROTEIN"/>
    <property type="match status" value="1"/>
</dbReference>
<proteinExistence type="predicted"/>
<keyword evidence="1" id="KW-0472">Membrane</keyword>
<feature type="transmembrane region" description="Helical" evidence="1">
    <location>
        <begin position="117"/>
        <end position="145"/>
    </location>
</feature>
<dbReference type="Pfam" id="PF12730">
    <property type="entry name" value="ABC2_membrane_4"/>
    <property type="match status" value="1"/>
</dbReference>
<dbReference type="GO" id="GO:0005886">
    <property type="term" value="C:plasma membrane"/>
    <property type="evidence" value="ECO:0007669"/>
    <property type="project" value="UniProtKB-SubCell"/>
</dbReference>
<evidence type="ECO:0000256" key="1">
    <source>
        <dbReference type="SAM" id="Phobius"/>
    </source>
</evidence>
<dbReference type="Proteomes" id="UP000216311">
    <property type="component" value="Unassembled WGS sequence"/>
</dbReference>
<keyword evidence="3" id="KW-1185">Reference proteome</keyword>
<feature type="transmembrane region" description="Helical" evidence="1">
    <location>
        <begin position="244"/>
        <end position="264"/>
    </location>
</feature>
<dbReference type="EMBL" id="NMVQ01000010">
    <property type="protein sequence ID" value="OYO22705.1"/>
    <property type="molecule type" value="Genomic_DNA"/>
</dbReference>
<sequence>MSAARAMRFFGSELKLIIGRRRNQVGLVVLASIPIILAIVLRVNRPRGSGGPDFLSEITNNGFFVAVTALSLEMTLFLPLAIATLSGDAIAGEASQGTLRYLLTVPVHRTRLLLTKYAALVVGAVVAPLTVAVAGVLIGGLLFGLGPVTVLSGAQLSLPAALLRLLGIVGYLAVGLAALAAVGLFISTLTEQPVAVTLATAGVAMISWILDSVPQLEWLHPWLLVHGWPAYADLLREPVFWDNLGRGLLVDLAWLVIFGTAAWARFGGRDVTS</sequence>
<name>A0A255H4W2_9ACTN</name>
<feature type="transmembrane region" description="Helical" evidence="1">
    <location>
        <begin position="63"/>
        <end position="85"/>
    </location>
</feature>